<dbReference type="Proteomes" id="UP001172102">
    <property type="component" value="Unassembled WGS sequence"/>
</dbReference>
<accession>A0AA40BBW2</accession>
<dbReference type="AlphaFoldDB" id="A0AA40BBW2"/>
<reference evidence="1" key="1">
    <citation type="submission" date="2023-06" db="EMBL/GenBank/DDBJ databases">
        <title>Genome-scale phylogeny and comparative genomics of the fungal order Sordariales.</title>
        <authorList>
            <consortium name="Lawrence Berkeley National Laboratory"/>
            <person name="Hensen N."/>
            <person name="Bonometti L."/>
            <person name="Westerberg I."/>
            <person name="Brannstrom I.O."/>
            <person name="Guillou S."/>
            <person name="Cros-Aarteil S."/>
            <person name="Calhoun S."/>
            <person name="Haridas S."/>
            <person name="Kuo A."/>
            <person name="Mondo S."/>
            <person name="Pangilinan J."/>
            <person name="Riley R."/>
            <person name="Labutti K."/>
            <person name="Andreopoulos B."/>
            <person name="Lipzen A."/>
            <person name="Chen C."/>
            <person name="Yanf M."/>
            <person name="Daum C."/>
            <person name="Ng V."/>
            <person name="Clum A."/>
            <person name="Steindorff A."/>
            <person name="Ohm R."/>
            <person name="Martin F."/>
            <person name="Silar P."/>
            <person name="Natvig D."/>
            <person name="Lalanne C."/>
            <person name="Gautier V."/>
            <person name="Ament-Velasquez S.L."/>
            <person name="Kruys A."/>
            <person name="Hutchinson M.I."/>
            <person name="Powell A.J."/>
            <person name="Barry K."/>
            <person name="Miller A.N."/>
            <person name="Grigoriev I.V."/>
            <person name="Debuchy R."/>
            <person name="Gladieux P."/>
            <person name="Thoren M.H."/>
            <person name="Johannesson H."/>
        </authorList>
    </citation>
    <scope>NUCLEOTIDE SEQUENCE</scope>
    <source>
        <strain evidence="1">SMH4607-1</strain>
    </source>
</reference>
<gene>
    <name evidence="1" type="ORF">B0H67DRAFT_564784</name>
</gene>
<keyword evidence="2" id="KW-1185">Reference proteome</keyword>
<organism evidence="1 2">
    <name type="scientific">Lasiosphaeris hirsuta</name>
    <dbReference type="NCBI Taxonomy" id="260670"/>
    <lineage>
        <taxon>Eukaryota</taxon>
        <taxon>Fungi</taxon>
        <taxon>Dikarya</taxon>
        <taxon>Ascomycota</taxon>
        <taxon>Pezizomycotina</taxon>
        <taxon>Sordariomycetes</taxon>
        <taxon>Sordariomycetidae</taxon>
        <taxon>Sordariales</taxon>
        <taxon>Lasiosphaeriaceae</taxon>
        <taxon>Lasiosphaeris</taxon>
    </lineage>
</organism>
<comment type="caution">
    <text evidence="1">The sequence shown here is derived from an EMBL/GenBank/DDBJ whole genome shotgun (WGS) entry which is preliminary data.</text>
</comment>
<dbReference type="EMBL" id="JAUKUA010000001">
    <property type="protein sequence ID" value="KAK0731430.1"/>
    <property type="molecule type" value="Genomic_DNA"/>
</dbReference>
<evidence type="ECO:0000313" key="1">
    <source>
        <dbReference type="EMBL" id="KAK0731430.1"/>
    </source>
</evidence>
<name>A0AA40BBW2_9PEZI</name>
<protein>
    <submittedName>
        <fullName evidence="1">Uncharacterized protein</fullName>
    </submittedName>
</protein>
<proteinExistence type="predicted"/>
<evidence type="ECO:0000313" key="2">
    <source>
        <dbReference type="Proteomes" id="UP001172102"/>
    </source>
</evidence>
<sequence>MAVASFDSTSVGMYIHWSLPTTRAASTALRPGCTDVYNEPPDRAVAGNGHFCLALKVIQSPLPIGRQLSRTPCTISSKEPRKTSEFASANPVLSLFKAPSHIGYPATTGRLGCLQAAAQRAVEAAAKIEMVLGVLDKDGYQNMVGSRGLDASRAYTSSARQHVCMYNGDTWRYPLDFRLGHPVPHPSSQSVMCWPLPTLPAHISILTGPRLPSLLECFLLPRFPGQDQLCVFKSSRASPARARVQVKSSMNGKRHLPSQASLHIIPASSWPLLHSQSKVGDGWNATCQSSTIQISKSIVILSGCYPFAYCAGRSGKPRLVTSRPLTWPSCIPRVMNRRNPAKREDEAGGGEIESTR</sequence>